<accession>A0ABZ2GHT1</accession>
<reference evidence="3 4" key="1">
    <citation type="journal article" date="2024" name="Front. Plant Sci.">
        <title>Comprehensive phenomic and genomic studies of the species, Pectobacterium cacticida and proposal for reclassification as Alcorniella cacticida comb. nov.</title>
        <authorList>
            <person name="Jonca J."/>
            <person name="Pirhonen M."/>
            <person name="Waleron M.M."/>
            <person name="Gawor J."/>
            <person name="Mrozik A."/>
            <person name="Smoktunowicz M."/>
            <person name="Waleron K."/>
            <person name="Waleron M."/>
        </authorList>
    </citation>
    <scope>NUCLEOTIDE SEQUENCE [LARGE SCALE GENOMIC DNA]</scope>
    <source>
        <strain evidence="3 4">DPMP6</strain>
    </source>
</reference>
<dbReference type="Proteomes" id="UP001379444">
    <property type="component" value="Chromosome"/>
</dbReference>
<keyword evidence="4" id="KW-1185">Reference proteome</keyword>
<feature type="chain" id="PRO_5046291434" evidence="1">
    <location>
        <begin position="22"/>
        <end position="175"/>
    </location>
</feature>
<dbReference type="EMBL" id="CP125967">
    <property type="protein sequence ID" value="WWO40189.1"/>
    <property type="molecule type" value="Genomic_DNA"/>
</dbReference>
<proteinExistence type="predicted"/>
<sequence length="175" mass="18053">MRKTLCLLSALTLPVASAANAADSTITISGYVRDNACAVAGESKDFTVDLMKNAARQFHAIGATTPAVPFRIVLSPCGTSATAVKVGFIGVADSINSSLLKLDAGALTASGMGVQILDAQQAMLPLNAPASAISWTTLMPGQTNTLNFYARLMATQIPVTAGQVNATATFTLEFQ</sequence>
<dbReference type="Gene3D" id="2.60.40.1090">
    <property type="entry name" value="Fimbrial-type adhesion domain"/>
    <property type="match status" value="1"/>
</dbReference>
<evidence type="ECO:0000256" key="1">
    <source>
        <dbReference type="SAM" id="SignalP"/>
    </source>
</evidence>
<dbReference type="PANTHER" id="PTHR33420">
    <property type="entry name" value="FIMBRIAL SUBUNIT ELFA-RELATED"/>
    <property type="match status" value="1"/>
</dbReference>
<protein>
    <submittedName>
        <fullName evidence="3">Fimbrial protein</fullName>
    </submittedName>
</protein>
<organism evidence="3 4">
    <name type="scientific">Pectobacterium cacticida</name>
    <dbReference type="NCBI Taxonomy" id="69221"/>
    <lineage>
        <taxon>Bacteria</taxon>
        <taxon>Pseudomonadati</taxon>
        <taxon>Pseudomonadota</taxon>
        <taxon>Gammaproteobacteria</taxon>
        <taxon>Enterobacterales</taxon>
        <taxon>Pectobacteriaceae</taxon>
        <taxon>Pectobacterium</taxon>
    </lineage>
</organism>
<dbReference type="PANTHER" id="PTHR33420:SF25">
    <property type="entry name" value="PROTEIN FIMF"/>
    <property type="match status" value="1"/>
</dbReference>
<name>A0ABZ2GHT1_9GAMM</name>
<dbReference type="RefSeq" id="WP_264498968.1">
    <property type="nucleotide sequence ID" value="NZ_CP109947.1"/>
</dbReference>
<dbReference type="InterPro" id="IPR036937">
    <property type="entry name" value="Adhesion_dom_fimbrial_sf"/>
</dbReference>
<dbReference type="InterPro" id="IPR000259">
    <property type="entry name" value="Adhesion_dom_fimbrial"/>
</dbReference>
<dbReference type="InterPro" id="IPR008966">
    <property type="entry name" value="Adhesion_dom_sf"/>
</dbReference>
<gene>
    <name evidence="3" type="ORF">QNA12_07400</name>
</gene>
<feature type="domain" description="Fimbrial-type adhesion" evidence="2">
    <location>
        <begin position="26"/>
        <end position="175"/>
    </location>
</feature>
<dbReference type="Pfam" id="PF00419">
    <property type="entry name" value="Fimbrial"/>
    <property type="match status" value="1"/>
</dbReference>
<keyword evidence="1" id="KW-0732">Signal</keyword>
<dbReference type="SUPFAM" id="SSF49401">
    <property type="entry name" value="Bacterial adhesins"/>
    <property type="match status" value="1"/>
</dbReference>
<evidence type="ECO:0000259" key="2">
    <source>
        <dbReference type="Pfam" id="PF00419"/>
    </source>
</evidence>
<evidence type="ECO:0000313" key="4">
    <source>
        <dbReference type="Proteomes" id="UP001379444"/>
    </source>
</evidence>
<evidence type="ECO:0000313" key="3">
    <source>
        <dbReference type="EMBL" id="WWO40189.1"/>
    </source>
</evidence>
<feature type="signal peptide" evidence="1">
    <location>
        <begin position="1"/>
        <end position="21"/>
    </location>
</feature>
<dbReference type="InterPro" id="IPR050263">
    <property type="entry name" value="Bact_Fimbrial_Adh_Pro"/>
</dbReference>